<dbReference type="GO" id="GO:0005856">
    <property type="term" value="C:cytoskeleton"/>
    <property type="evidence" value="ECO:0007669"/>
    <property type="project" value="UniProtKB-SubCell"/>
</dbReference>
<feature type="domain" description="DM10" evidence="10">
    <location>
        <begin position="101"/>
        <end position="208"/>
    </location>
</feature>
<evidence type="ECO:0000256" key="9">
    <source>
        <dbReference type="SAM" id="MobiDB-lite"/>
    </source>
</evidence>
<keyword evidence="6" id="KW-0966">Cell projection</keyword>
<dbReference type="PANTHER" id="PTHR12086">
    <property type="entry name" value="EF-HAND DOMAIN C-TERMINAL CONTAINING PROTEIN"/>
    <property type="match status" value="1"/>
</dbReference>
<dbReference type="PROSITE" id="PS51336">
    <property type="entry name" value="DM10"/>
    <property type="match status" value="3"/>
</dbReference>
<evidence type="ECO:0000256" key="2">
    <source>
        <dbReference type="ARBA" id="ARBA00004245"/>
    </source>
</evidence>
<evidence type="ECO:0000256" key="8">
    <source>
        <dbReference type="ARBA" id="ARBA00039880"/>
    </source>
</evidence>
<evidence type="ECO:0000256" key="1">
    <source>
        <dbReference type="ARBA" id="ARBA00004138"/>
    </source>
</evidence>
<keyword evidence="4" id="KW-0677">Repeat</keyword>
<evidence type="ECO:0000313" key="11">
    <source>
        <dbReference type="EMBL" id="KPI87274.1"/>
    </source>
</evidence>
<evidence type="ECO:0000313" key="12">
    <source>
        <dbReference type="Proteomes" id="UP000038009"/>
    </source>
</evidence>
<dbReference type="OMA" id="YLALWDD"/>
<keyword evidence="12" id="KW-1185">Reference proteome</keyword>
<feature type="domain" description="DM10" evidence="10">
    <location>
        <begin position="277"/>
        <end position="396"/>
    </location>
</feature>
<evidence type="ECO:0000256" key="4">
    <source>
        <dbReference type="ARBA" id="ARBA00022737"/>
    </source>
</evidence>
<gene>
    <name evidence="11" type="ORF">ABL78_3669</name>
</gene>
<comment type="subcellular location">
    <subcellularLocation>
        <location evidence="1">Cell projection</location>
        <location evidence="1">Cilium</location>
    </subcellularLocation>
    <subcellularLocation>
        <location evidence="2">Cytoplasm</location>
        <location evidence="2">Cytoskeleton</location>
    </subcellularLocation>
</comment>
<reference evidence="11 12" key="1">
    <citation type="journal article" date="2015" name="PLoS Pathog.">
        <title>Leptomonas seymouri: Adaptations to the Dixenous Life Cycle Analyzed by Genome Sequencing, Transcriptome Profiling and Co-infection with Leishmania donovani.</title>
        <authorList>
            <person name="Kraeva N."/>
            <person name="Butenko A."/>
            <person name="Hlavacova J."/>
            <person name="Kostygov A."/>
            <person name="Myskova J."/>
            <person name="Grybchuk D."/>
            <person name="Lestinova T."/>
            <person name="Votypka J."/>
            <person name="Volf P."/>
            <person name="Opperdoes F."/>
            <person name="Flegontov P."/>
            <person name="Lukes J."/>
            <person name="Yurchenko V."/>
        </authorList>
    </citation>
    <scope>NUCLEOTIDE SEQUENCE [LARGE SCALE GENOMIC DNA]</scope>
    <source>
        <strain evidence="11 12">ATCC 30220</strain>
    </source>
</reference>
<feature type="region of interest" description="Disordered" evidence="9">
    <location>
        <begin position="1"/>
        <end position="30"/>
    </location>
</feature>
<dbReference type="EMBL" id="LJSK01000095">
    <property type="protein sequence ID" value="KPI87274.1"/>
    <property type="molecule type" value="Genomic_DNA"/>
</dbReference>
<keyword evidence="5" id="KW-0206">Cytoskeleton</keyword>
<evidence type="ECO:0000256" key="7">
    <source>
        <dbReference type="ARBA" id="ARBA00035003"/>
    </source>
</evidence>
<protein>
    <recommendedName>
        <fullName evidence="8">EF-hand domain-containing family member C2</fullName>
    </recommendedName>
</protein>
<dbReference type="SUPFAM" id="SSF47473">
    <property type="entry name" value="EF-hand"/>
    <property type="match status" value="1"/>
</dbReference>
<evidence type="ECO:0000259" key="10">
    <source>
        <dbReference type="PROSITE" id="PS51336"/>
    </source>
</evidence>
<feature type="region of interest" description="Disordered" evidence="9">
    <location>
        <begin position="59"/>
        <end position="82"/>
    </location>
</feature>
<dbReference type="InterPro" id="IPR040193">
    <property type="entry name" value="EFHC1/EFHC2/EFHB"/>
</dbReference>
<evidence type="ECO:0000256" key="6">
    <source>
        <dbReference type="ARBA" id="ARBA00023273"/>
    </source>
</evidence>
<dbReference type="Pfam" id="PF06565">
    <property type="entry name" value="DM10_dom"/>
    <property type="match status" value="3"/>
</dbReference>
<dbReference type="PANTHER" id="PTHR12086:SF11">
    <property type="entry name" value="EF-HAND DOMAIN-CONTAINING FAMILY MEMBER C2"/>
    <property type="match status" value="1"/>
</dbReference>
<dbReference type="AlphaFoldDB" id="A0A0N1HZ98"/>
<evidence type="ECO:0000256" key="5">
    <source>
        <dbReference type="ARBA" id="ARBA00023212"/>
    </source>
</evidence>
<evidence type="ECO:0000256" key="3">
    <source>
        <dbReference type="ARBA" id="ARBA00022490"/>
    </source>
</evidence>
<feature type="domain" description="DM10" evidence="10">
    <location>
        <begin position="456"/>
        <end position="560"/>
    </location>
</feature>
<organism evidence="11 12">
    <name type="scientific">Leptomonas seymouri</name>
    <dbReference type="NCBI Taxonomy" id="5684"/>
    <lineage>
        <taxon>Eukaryota</taxon>
        <taxon>Discoba</taxon>
        <taxon>Euglenozoa</taxon>
        <taxon>Kinetoplastea</taxon>
        <taxon>Metakinetoplastina</taxon>
        <taxon>Trypanosomatida</taxon>
        <taxon>Trypanosomatidae</taxon>
        <taxon>Leishmaniinae</taxon>
        <taxon>Leptomonas</taxon>
    </lineage>
</organism>
<dbReference type="OrthoDB" id="10255210at2759"/>
<name>A0A0N1HZ98_LEPSE</name>
<dbReference type="InterPro" id="IPR011992">
    <property type="entry name" value="EF-hand-dom_pair"/>
</dbReference>
<dbReference type="Proteomes" id="UP000038009">
    <property type="component" value="Unassembled WGS sequence"/>
</dbReference>
<dbReference type="Gene3D" id="1.10.238.10">
    <property type="entry name" value="EF-hand"/>
    <property type="match status" value="1"/>
</dbReference>
<dbReference type="InterPro" id="IPR006602">
    <property type="entry name" value="DM10_dom"/>
</dbReference>
<dbReference type="GO" id="GO:0005929">
    <property type="term" value="C:cilium"/>
    <property type="evidence" value="ECO:0007669"/>
    <property type="project" value="UniProtKB-SubCell"/>
</dbReference>
<accession>A0A0N1HZ98</accession>
<keyword evidence="3" id="KW-0963">Cytoplasm</keyword>
<dbReference type="Gene3D" id="2.30.29.170">
    <property type="match status" value="3"/>
</dbReference>
<comment type="caution">
    <text evidence="11">The sequence shown here is derived from an EMBL/GenBank/DDBJ whole genome shotgun (WGS) entry which is preliminary data.</text>
</comment>
<proteinExistence type="predicted"/>
<comment type="function">
    <text evidence="7">Microtubule inner protein (MIP) part of the dynein-decorated doublet microtubules (DMTs) in cilia axoneme, which is required for motile cilia beating.</text>
</comment>
<sequence>MKNSVARTQPEKTYDHAPQNENLPLAIGSNFHDDPINRNTLRKSHTLLLDRKVDHAPHTEYTYNGFPGDASRSTTGRKNGEEDDEVWTGWLSEELSKDDLDDFVVQMLGYFKETVTESNIEKERVRRVRVRFYTKDDSIAIKEIGQRNSGLSEGTILSRRQVPKNVANPREIYHLSDFRIGGAVTIYSQVYYIVDMDRRSRRYIREVLGEEVPEGLPVAEDNFSRTAAAAATRSTKRLITSDDMDHKRAVEQQLTGIYTKHSTEDMAITKEFLKNSINAHLTYLALWDDRGNLSGDLHFCVFRLYLENNTIEISEDKRENCGRWGGPILVSRQRIPRPSADLSQSRYQQHTYGKLMKNDYLCPEELQIGETYIIYGKPFFVYDCDAFTRNFMKEKYDMEVKAAIDITPFVKTEKKPSIFYPPPPNGFGSERDTRTNWLSLTGKPAKPDHEKLQREAGRVLNFSAKLVNPIVPGDDEREFVISFYCETNDVEILEKTKRNSGMMGGRFLAKGDHRKDMPNGTTVPFTAGDFQVGKVVTIYQRPFLLLAHDEGTQRILAGTDKETTEERIKSLVLLLRQQLNLKFTHASEAYLALAPQGTFGYVQVKEFLRACSCNLSDEEALLIVQNLCPGTNGVISYNDFLRIVDVSSESMDEASLTTRSIRNVDMTKNNDLKTNATVSQEGQRRKELRAMLQFKLMQRKGNVQEQFRLLSDHSANSRLNRKTFRRSLNSVLQFNMCEADESTLVALLFDGVEDENGNITYKQFQEFVESVDRN</sequence>
<dbReference type="SMART" id="SM00676">
    <property type="entry name" value="DM10"/>
    <property type="match status" value="3"/>
</dbReference>
<dbReference type="VEuPathDB" id="TriTrypDB:Lsey_0095_0280"/>